<sequence length="209" mass="24212">MDQVLAYRDLFPDGAKENWYMWKIDLYSGLEAQNAAFVGILEGRITAPTEPAYEFVTEEEAEIECYRDTMSVAESATFQASNCDRYSSSQTWHPAPKMDAIKSKMNSLNGVNDHLRSLYHTNLALFTTCESRIWLYLTLCVNRKVREFLLSDGDPNLDFETLRTMRERPYPLNIGQCLKAWTELRYTGNNAAGYVRRFQRAKREFEARA</sequence>
<accession>A0A9W9QGF6</accession>
<name>A0A9W9QGF6_PENBR</name>
<comment type="caution">
    <text evidence="1">The sequence shown here is derived from an EMBL/GenBank/DDBJ whole genome shotgun (WGS) entry which is preliminary data.</text>
</comment>
<gene>
    <name evidence="1" type="ORF">N7452_007946</name>
</gene>
<dbReference type="EMBL" id="JAPZBQ010000004">
    <property type="protein sequence ID" value="KAJ5335543.1"/>
    <property type="molecule type" value="Genomic_DNA"/>
</dbReference>
<proteinExistence type="predicted"/>
<evidence type="ECO:0000313" key="1">
    <source>
        <dbReference type="EMBL" id="KAJ5335543.1"/>
    </source>
</evidence>
<protein>
    <submittedName>
        <fullName evidence="1">Uncharacterized protein</fullName>
    </submittedName>
</protein>
<dbReference type="AlphaFoldDB" id="A0A9W9QGF6"/>
<reference evidence="1" key="2">
    <citation type="journal article" date="2023" name="IMA Fungus">
        <title>Comparative genomic study of the Penicillium genus elucidates a diverse pangenome and 15 lateral gene transfer events.</title>
        <authorList>
            <person name="Petersen C."/>
            <person name="Sorensen T."/>
            <person name="Nielsen M.R."/>
            <person name="Sondergaard T.E."/>
            <person name="Sorensen J.L."/>
            <person name="Fitzpatrick D.A."/>
            <person name="Frisvad J.C."/>
            <person name="Nielsen K.L."/>
        </authorList>
    </citation>
    <scope>NUCLEOTIDE SEQUENCE</scope>
    <source>
        <strain evidence="1">IBT 35673</strain>
    </source>
</reference>
<evidence type="ECO:0000313" key="2">
    <source>
        <dbReference type="Proteomes" id="UP001147695"/>
    </source>
</evidence>
<dbReference type="Proteomes" id="UP001147695">
    <property type="component" value="Unassembled WGS sequence"/>
</dbReference>
<organism evidence="1 2">
    <name type="scientific">Penicillium brevicompactum</name>
    <dbReference type="NCBI Taxonomy" id="5074"/>
    <lineage>
        <taxon>Eukaryota</taxon>
        <taxon>Fungi</taxon>
        <taxon>Dikarya</taxon>
        <taxon>Ascomycota</taxon>
        <taxon>Pezizomycotina</taxon>
        <taxon>Eurotiomycetes</taxon>
        <taxon>Eurotiomycetidae</taxon>
        <taxon>Eurotiales</taxon>
        <taxon>Aspergillaceae</taxon>
        <taxon>Penicillium</taxon>
    </lineage>
</organism>
<reference evidence="1" key="1">
    <citation type="submission" date="2022-12" db="EMBL/GenBank/DDBJ databases">
        <authorList>
            <person name="Petersen C."/>
        </authorList>
    </citation>
    <scope>NUCLEOTIDE SEQUENCE</scope>
    <source>
        <strain evidence="1">IBT 35673</strain>
    </source>
</reference>